<gene>
    <name evidence="3" type="ORF">EK21DRAFT_115877</name>
</gene>
<name>A0A9P4H1Y9_9PLEO</name>
<keyword evidence="1" id="KW-0472">Membrane</keyword>
<evidence type="ECO:0000256" key="2">
    <source>
        <dbReference type="SAM" id="SignalP"/>
    </source>
</evidence>
<organism evidence="3 4">
    <name type="scientific">Setomelanomma holmii</name>
    <dbReference type="NCBI Taxonomy" id="210430"/>
    <lineage>
        <taxon>Eukaryota</taxon>
        <taxon>Fungi</taxon>
        <taxon>Dikarya</taxon>
        <taxon>Ascomycota</taxon>
        <taxon>Pezizomycotina</taxon>
        <taxon>Dothideomycetes</taxon>
        <taxon>Pleosporomycetidae</taxon>
        <taxon>Pleosporales</taxon>
        <taxon>Pleosporineae</taxon>
        <taxon>Phaeosphaeriaceae</taxon>
        <taxon>Setomelanomma</taxon>
    </lineage>
</organism>
<reference evidence="3" key="1">
    <citation type="journal article" date="2020" name="Stud. Mycol.">
        <title>101 Dothideomycetes genomes: a test case for predicting lifestyles and emergence of pathogens.</title>
        <authorList>
            <person name="Haridas S."/>
            <person name="Albert R."/>
            <person name="Binder M."/>
            <person name="Bloem J."/>
            <person name="Labutti K."/>
            <person name="Salamov A."/>
            <person name="Andreopoulos B."/>
            <person name="Baker S."/>
            <person name="Barry K."/>
            <person name="Bills G."/>
            <person name="Bluhm B."/>
            <person name="Cannon C."/>
            <person name="Castanera R."/>
            <person name="Culley D."/>
            <person name="Daum C."/>
            <person name="Ezra D."/>
            <person name="Gonzalez J."/>
            <person name="Henrissat B."/>
            <person name="Kuo A."/>
            <person name="Liang C."/>
            <person name="Lipzen A."/>
            <person name="Lutzoni F."/>
            <person name="Magnuson J."/>
            <person name="Mondo S."/>
            <person name="Nolan M."/>
            <person name="Ohm R."/>
            <person name="Pangilinan J."/>
            <person name="Park H.-J."/>
            <person name="Ramirez L."/>
            <person name="Alfaro M."/>
            <person name="Sun H."/>
            <person name="Tritt A."/>
            <person name="Yoshinaga Y."/>
            <person name="Zwiers L.-H."/>
            <person name="Turgeon B."/>
            <person name="Goodwin S."/>
            <person name="Spatafora J."/>
            <person name="Crous P."/>
            <person name="Grigoriev I."/>
        </authorList>
    </citation>
    <scope>NUCLEOTIDE SEQUENCE</scope>
    <source>
        <strain evidence="3">CBS 110217</strain>
    </source>
</reference>
<accession>A0A9P4H1Y9</accession>
<protein>
    <submittedName>
        <fullName evidence="3">Uncharacterized protein</fullName>
    </submittedName>
</protein>
<feature type="signal peptide" evidence="2">
    <location>
        <begin position="1"/>
        <end position="19"/>
    </location>
</feature>
<dbReference type="OrthoDB" id="3344043at2759"/>
<evidence type="ECO:0000313" key="4">
    <source>
        <dbReference type="Proteomes" id="UP000799777"/>
    </source>
</evidence>
<keyword evidence="1" id="KW-1133">Transmembrane helix</keyword>
<dbReference type="EMBL" id="ML978244">
    <property type="protein sequence ID" value="KAF2026426.1"/>
    <property type="molecule type" value="Genomic_DNA"/>
</dbReference>
<keyword evidence="4" id="KW-1185">Reference proteome</keyword>
<feature type="transmembrane region" description="Helical" evidence="1">
    <location>
        <begin position="534"/>
        <end position="560"/>
    </location>
</feature>
<comment type="caution">
    <text evidence="3">The sequence shown here is derived from an EMBL/GenBank/DDBJ whole genome shotgun (WGS) entry which is preliminary data.</text>
</comment>
<evidence type="ECO:0000256" key="1">
    <source>
        <dbReference type="SAM" id="Phobius"/>
    </source>
</evidence>
<dbReference type="AlphaFoldDB" id="A0A9P4H1Y9"/>
<dbReference type="Proteomes" id="UP000799777">
    <property type="component" value="Unassembled WGS sequence"/>
</dbReference>
<keyword evidence="1" id="KW-0812">Transmembrane</keyword>
<proteinExistence type="predicted"/>
<sequence length="630" mass="67990">MLIFSFIVLYIVYANLVRASCSTEELCPEFLNNISANHFYIEFPAARLAFISSGSATVSFALLAILMAIHSYTNAAFFLLASREGRRGPWLSPYELSTLLRVLNAELAVLWHLAFAKVKRIFWDRETDSDSSPKSPSLLRSDVAILLAGLTASLLVQAADVYIHIAAEGVQYVQLEHLPAAGAQFSRGVAPWCINKPKFGDLGEEQLWGCAITAQTAAYNNATSLAATNASIISNMKNNVSDQHNTITFSDADGVQYALVGPANDDATIDWKASSFGVSTACSAIPEGGCAVAQPITNATDRQGNPVMLVPFKCTKAKAGLDITGILTSANTATHTMNFHKYSAESPPFFNSSLVRMNVVIAKNGSENGNDIFKNNWTVLVMRKIPSVVQGDFSQLPPSFSTDTRIWKHGLLGAFVLLHCHITGDDMLALTAVVWDILYKSVASNVTILNKSPSNGSLAGMASMPSTRMVGTLTNIFQDEATGSLSRRSPDNFIQSFELGMSKAYSYPIASQLSGRPSLLMQSRTLKVVTRLPFAALWCLVAANLGYTLLGIGVAVYAMIKVNDEVGQVQIRLGTAGLVAALFTDRARFGRPVTCEEDLFKQQSSEKVEGQGKIGVIKTKDGGSSYIVIN</sequence>
<keyword evidence="2" id="KW-0732">Signal</keyword>
<feature type="chain" id="PRO_5040178838" evidence="2">
    <location>
        <begin position="20"/>
        <end position="630"/>
    </location>
</feature>
<evidence type="ECO:0000313" key="3">
    <source>
        <dbReference type="EMBL" id="KAF2026426.1"/>
    </source>
</evidence>